<evidence type="ECO:0000313" key="3">
    <source>
        <dbReference type="Proteomes" id="UP001249851"/>
    </source>
</evidence>
<reference evidence="2" key="2">
    <citation type="journal article" date="2023" name="Science">
        <title>Genomic signatures of disease resistance in endangered staghorn corals.</title>
        <authorList>
            <person name="Vollmer S.V."/>
            <person name="Selwyn J.D."/>
            <person name="Despard B.A."/>
            <person name="Roesel C.L."/>
        </authorList>
    </citation>
    <scope>NUCLEOTIDE SEQUENCE</scope>
    <source>
        <strain evidence="2">K2</strain>
    </source>
</reference>
<proteinExistence type="predicted"/>
<comment type="caution">
    <text evidence="2">The sequence shown here is derived from an EMBL/GenBank/DDBJ whole genome shotgun (WGS) entry which is preliminary data.</text>
</comment>
<evidence type="ECO:0000256" key="1">
    <source>
        <dbReference type="SAM" id="MobiDB-lite"/>
    </source>
</evidence>
<keyword evidence="3" id="KW-1185">Reference proteome</keyword>
<evidence type="ECO:0000313" key="2">
    <source>
        <dbReference type="EMBL" id="KAK2570352.1"/>
    </source>
</evidence>
<organism evidence="2 3">
    <name type="scientific">Acropora cervicornis</name>
    <name type="common">Staghorn coral</name>
    <dbReference type="NCBI Taxonomy" id="6130"/>
    <lineage>
        <taxon>Eukaryota</taxon>
        <taxon>Metazoa</taxon>
        <taxon>Cnidaria</taxon>
        <taxon>Anthozoa</taxon>
        <taxon>Hexacorallia</taxon>
        <taxon>Scleractinia</taxon>
        <taxon>Astrocoeniina</taxon>
        <taxon>Acroporidae</taxon>
        <taxon>Acropora</taxon>
    </lineage>
</organism>
<feature type="region of interest" description="Disordered" evidence="1">
    <location>
        <begin position="1"/>
        <end position="28"/>
    </location>
</feature>
<feature type="compositionally biased region" description="Low complexity" evidence="1">
    <location>
        <begin position="1"/>
        <end position="11"/>
    </location>
</feature>
<dbReference type="AlphaFoldDB" id="A0AAD9QZH2"/>
<protein>
    <submittedName>
        <fullName evidence="2">Uncharacterized protein</fullName>
    </submittedName>
</protein>
<sequence length="69" mass="7554">MSDSSLSSSDSSDSDKDENEDGDDFDDKDVEKLNNLMAGMDENDTFTKKEGFNTLCEDLQLSESGSDSD</sequence>
<feature type="compositionally biased region" description="Acidic residues" evidence="1">
    <location>
        <begin position="15"/>
        <end position="28"/>
    </location>
</feature>
<gene>
    <name evidence="2" type="ORF">P5673_005146</name>
</gene>
<name>A0AAD9QZH2_ACRCE</name>
<dbReference type="Proteomes" id="UP001249851">
    <property type="component" value="Unassembled WGS sequence"/>
</dbReference>
<reference evidence="2" key="1">
    <citation type="journal article" date="2023" name="G3 (Bethesda)">
        <title>Whole genome assembly and annotation of the endangered Caribbean coral Acropora cervicornis.</title>
        <authorList>
            <person name="Selwyn J.D."/>
            <person name="Vollmer S.V."/>
        </authorList>
    </citation>
    <scope>NUCLEOTIDE SEQUENCE</scope>
    <source>
        <strain evidence="2">K2</strain>
    </source>
</reference>
<dbReference type="EMBL" id="JARQWQ010000008">
    <property type="protein sequence ID" value="KAK2570352.1"/>
    <property type="molecule type" value="Genomic_DNA"/>
</dbReference>
<accession>A0AAD9QZH2</accession>